<name>K9XZ15_STAC7</name>
<dbReference type="GO" id="GO:0003847">
    <property type="term" value="F:1-alkyl-2-acetylglycerophosphocholine esterase activity"/>
    <property type="evidence" value="ECO:0007669"/>
    <property type="project" value="TreeGrafter"/>
</dbReference>
<dbReference type="Proteomes" id="UP000010473">
    <property type="component" value="Chromosome"/>
</dbReference>
<evidence type="ECO:0000256" key="3">
    <source>
        <dbReference type="ARBA" id="ARBA00023098"/>
    </source>
</evidence>
<keyword evidence="7" id="KW-1185">Reference proteome</keyword>
<dbReference type="PATRIC" id="fig|111780.3.peg.3534"/>
<feature type="domain" description="DUF1400" evidence="5">
    <location>
        <begin position="40"/>
        <end position="165"/>
    </location>
</feature>
<dbReference type="AlphaFoldDB" id="K9XZ15"/>
<dbReference type="SUPFAM" id="SSF53474">
    <property type="entry name" value="alpha/beta-Hydrolases"/>
    <property type="match status" value="1"/>
</dbReference>
<organism evidence="6 7">
    <name type="scientific">Stanieria cyanosphaera (strain ATCC 29371 / PCC 7437)</name>
    <dbReference type="NCBI Taxonomy" id="111780"/>
    <lineage>
        <taxon>Bacteria</taxon>
        <taxon>Bacillati</taxon>
        <taxon>Cyanobacteriota</taxon>
        <taxon>Cyanophyceae</taxon>
        <taxon>Pleurocapsales</taxon>
        <taxon>Dermocarpellaceae</taxon>
        <taxon>Stanieria</taxon>
    </lineage>
</organism>
<keyword evidence="3" id="KW-0443">Lipid metabolism</keyword>
<proteinExistence type="predicted"/>
<dbReference type="Pfam" id="PF07176">
    <property type="entry name" value="DUF1400"/>
    <property type="match status" value="1"/>
</dbReference>
<evidence type="ECO:0000256" key="2">
    <source>
        <dbReference type="ARBA" id="ARBA00022963"/>
    </source>
</evidence>
<dbReference type="GO" id="GO:0016042">
    <property type="term" value="P:lipid catabolic process"/>
    <property type="evidence" value="ECO:0007669"/>
    <property type="project" value="UniProtKB-KW"/>
</dbReference>
<dbReference type="OrthoDB" id="422423at2"/>
<protein>
    <recommendedName>
        <fullName evidence="8">DUF1400 domain-containing protein</fullName>
    </recommendedName>
</protein>
<dbReference type="InterPro" id="IPR029058">
    <property type="entry name" value="AB_hydrolase_fold"/>
</dbReference>
<feature type="domain" description="AB hydrolase-1" evidence="4">
    <location>
        <begin position="247"/>
        <end position="354"/>
    </location>
</feature>
<reference evidence="7" key="1">
    <citation type="journal article" date="2013" name="Proc. Natl. Acad. Sci. U.S.A.">
        <title>Improving the coverage of the cyanobacterial phylum using diversity-driven genome sequencing.</title>
        <authorList>
            <person name="Shih P.M."/>
            <person name="Wu D."/>
            <person name="Latifi A."/>
            <person name="Axen S.D."/>
            <person name="Fewer D.P."/>
            <person name="Talla E."/>
            <person name="Calteau A."/>
            <person name="Cai F."/>
            <person name="Tandeau de Marsac N."/>
            <person name="Rippka R."/>
            <person name="Herdman M."/>
            <person name="Sivonen K."/>
            <person name="Coursin T."/>
            <person name="Laurent T."/>
            <person name="Goodwin L."/>
            <person name="Nolan M."/>
            <person name="Davenport K.W."/>
            <person name="Han C.S."/>
            <person name="Rubin E.M."/>
            <person name="Eisen J.A."/>
            <person name="Woyke T."/>
            <person name="Gugger M."/>
            <person name="Kerfeld C.A."/>
        </authorList>
    </citation>
    <scope>NUCLEOTIDE SEQUENCE [LARGE SCALE GENOMIC DNA]</scope>
    <source>
        <strain evidence="7">ATCC 29371 / PCC 7437</strain>
    </source>
</reference>
<evidence type="ECO:0000256" key="1">
    <source>
        <dbReference type="ARBA" id="ARBA00022801"/>
    </source>
</evidence>
<evidence type="ECO:0000259" key="5">
    <source>
        <dbReference type="Pfam" id="PF07176"/>
    </source>
</evidence>
<dbReference type="PANTHER" id="PTHR10272">
    <property type="entry name" value="PLATELET-ACTIVATING FACTOR ACETYLHYDROLASE"/>
    <property type="match status" value="1"/>
</dbReference>
<dbReference type="InterPro" id="IPR000073">
    <property type="entry name" value="AB_hydrolase_1"/>
</dbReference>
<accession>K9XZ15</accession>
<evidence type="ECO:0000313" key="6">
    <source>
        <dbReference type="EMBL" id="AFZ36912.1"/>
    </source>
</evidence>
<gene>
    <name evidence="6" type="ordered locus">Sta7437_3409</name>
</gene>
<dbReference type="eggNOG" id="COG4188">
    <property type="taxonomic scope" value="Bacteria"/>
</dbReference>
<keyword evidence="2" id="KW-0442">Lipid degradation</keyword>
<dbReference type="Pfam" id="PF00561">
    <property type="entry name" value="Abhydrolase_1"/>
    <property type="match status" value="1"/>
</dbReference>
<dbReference type="InterPro" id="IPR010802">
    <property type="entry name" value="DUF1400"/>
</dbReference>
<dbReference type="PANTHER" id="PTHR10272:SF13">
    <property type="entry name" value="POLY(ETHYLENE TEREPHTHALATE) HYDROLASE"/>
    <property type="match status" value="1"/>
</dbReference>
<evidence type="ECO:0000259" key="4">
    <source>
        <dbReference type="Pfam" id="PF00561"/>
    </source>
</evidence>
<dbReference type="KEGG" id="scs:Sta7437_3409"/>
<sequence>MLKNRQNQFWSVLKKFYLFSLLFLIPGIAFNFFTATPTIAAEKITLSWGLLKFSLSVKSLETFARSGKVEPELNFFLTKIKPEQKQKIQNFLQAKYEVKPVTVARLAYTSVGTKLLQNLGEIIQTPQKENGFYSLRSAVILAAANPEGITPIALLNHLPTDIEINLVKLIKLAKQVNHLLQQTEQFVAHLDETNIREDAHQTNQIYQLKKAGKFKVEQQTIYLEDRQRNRSITLDLYLPKLTSTSIPVIIISNGLGARRDRFEELAQHLTSYGFAVIIPDHPGSDRERQLAFFQGLYRENFDAAEFINRPLDISFILDQLERSNQFQFNHLLNLKQVGIFGYSFGGATALSLAGAEINFEQLTKNCSSSTNLLNISLLYQCRALELSRKQVSLRDKRVKAVYLFVPFSNSLFGKAQMKQINIPVLWEASDQDIITPLLLEQLPSFSKLKTTNQYLVIATGMPHTYITRSKQQDKSAIKIRKVAEAYHRALSLIFFKTHLTNEEKYQHFLSPEFIHAIGENPYNLHLVDFK</sequence>
<evidence type="ECO:0000313" key="7">
    <source>
        <dbReference type="Proteomes" id="UP000010473"/>
    </source>
</evidence>
<keyword evidence="1" id="KW-0378">Hydrolase</keyword>
<dbReference type="STRING" id="111780.Sta7437_3409"/>
<dbReference type="RefSeq" id="WP_015194574.1">
    <property type="nucleotide sequence ID" value="NC_019748.1"/>
</dbReference>
<dbReference type="EMBL" id="CP003653">
    <property type="protein sequence ID" value="AFZ36912.1"/>
    <property type="molecule type" value="Genomic_DNA"/>
</dbReference>
<evidence type="ECO:0008006" key="8">
    <source>
        <dbReference type="Google" id="ProtNLM"/>
    </source>
</evidence>
<dbReference type="Gene3D" id="3.40.50.1820">
    <property type="entry name" value="alpha/beta hydrolase"/>
    <property type="match status" value="1"/>
</dbReference>
<dbReference type="HOGENOM" id="CLU_029435_0_0_3"/>